<feature type="non-terminal residue" evidence="14">
    <location>
        <position position="1"/>
    </location>
</feature>
<evidence type="ECO:0000256" key="9">
    <source>
        <dbReference type="ARBA" id="ARBA00023163"/>
    </source>
</evidence>
<dbReference type="PROSITE" id="PS50888">
    <property type="entry name" value="BHLH"/>
    <property type="match status" value="1"/>
</dbReference>
<dbReference type="Pfam" id="PF00010">
    <property type="entry name" value="HLH"/>
    <property type="match status" value="1"/>
</dbReference>
<dbReference type="NCBIfam" id="TIGR00861">
    <property type="entry name" value="MIP"/>
    <property type="match status" value="1"/>
</dbReference>
<comment type="similarity">
    <text evidence="2">Belongs to the bHLH protein family.</text>
</comment>
<evidence type="ECO:0000256" key="6">
    <source>
        <dbReference type="ARBA" id="ARBA00022989"/>
    </source>
</evidence>
<dbReference type="InterPro" id="IPR023271">
    <property type="entry name" value="Aquaporin-like"/>
</dbReference>
<keyword evidence="5" id="KW-0677">Repeat</keyword>
<feature type="compositionally biased region" description="Low complexity" evidence="11">
    <location>
        <begin position="466"/>
        <end position="485"/>
    </location>
</feature>
<dbReference type="SUPFAM" id="SSF47459">
    <property type="entry name" value="HLH, helix-loop-helix DNA-binding domain"/>
    <property type="match status" value="1"/>
</dbReference>
<dbReference type="GO" id="GO:0046983">
    <property type="term" value="F:protein dimerization activity"/>
    <property type="evidence" value="ECO:0007669"/>
    <property type="project" value="InterPro"/>
</dbReference>
<evidence type="ECO:0000256" key="11">
    <source>
        <dbReference type="SAM" id="MobiDB-lite"/>
    </source>
</evidence>
<evidence type="ECO:0000256" key="7">
    <source>
        <dbReference type="ARBA" id="ARBA00023015"/>
    </source>
</evidence>
<evidence type="ECO:0000256" key="12">
    <source>
        <dbReference type="SAM" id="Phobius"/>
    </source>
</evidence>
<evidence type="ECO:0000256" key="5">
    <source>
        <dbReference type="ARBA" id="ARBA00022737"/>
    </source>
</evidence>
<dbReference type="Gene3D" id="4.10.280.10">
    <property type="entry name" value="Helix-loop-helix DNA-binding domain"/>
    <property type="match status" value="1"/>
</dbReference>
<keyword evidence="9" id="KW-0804">Transcription</keyword>
<feature type="region of interest" description="Disordered" evidence="11">
    <location>
        <begin position="456"/>
        <end position="532"/>
    </location>
</feature>
<feature type="transmembrane region" description="Helical" evidence="12">
    <location>
        <begin position="906"/>
        <end position="927"/>
    </location>
</feature>
<feature type="transmembrane region" description="Helical" evidence="12">
    <location>
        <begin position="747"/>
        <end position="768"/>
    </location>
</feature>
<dbReference type="Gramene" id="TVU17015">
    <property type="protein sequence ID" value="TVU17015"/>
    <property type="gene ID" value="EJB05_33022"/>
</dbReference>
<keyword evidence="3" id="KW-0813">Transport</keyword>
<feature type="region of interest" description="Disordered" evidence="11">
    <location>
        <begin position="369"/>
        <end position="393"/>
    </location>
</feature>
<dbReference type="CDD" id="cd00333">
    <property type="entry name" value="MIP"/>
    <property type="match status" value="1"/>
</dbReference>
<evidence type="ECO:0000313" key="14">
    <source>
        <dbReference type="EMBL" id="TVU17015.1"/>
    </source>
</evidence>
<dbReference type="PANTHER" id="PTHR45724:SF22">
    <property type="entry name" value="AQUAPORIN NIP1-3"/>
    <property type="match status" value="1"/>
</dbReference>
<keyword evidence="4 12" id="KW-0812">Transmembrane</keyword>
<dbReference type="GO" id="GO:0015267">
    <property type="term" value="F:channel activity"/>
    <property type="evidence" value="ECO:0007669"/>
    <property type="project" value="InterPro"/>
</dbReference>
<keyword evidence="6 12" id="KW-1133">Transmembrane helix</keyword>
<organism evidence="14 15">
    <name type="scientific">Eragrostis curvula</name>
    <name type="common">weeping love grass</name>
    <dbReference type="NCBI Taxonomy" id="38414"/>
    <lineage>
        <taxon>Eukaryota</taxon>
        <taxon>Viridiplantae</taxon>
        <taxon>Streptophyta</taxon>
        <taxon>Embryophyta</taxon>
        <taxon>Tracheophyta</taxon>
        <taxon>Spermatophyta</taxon>
        <taxon>Magnoliopsida</taxon>
        <taxon>Liliopsida</taxon>
        <taxon>Poales</taxon>
        <taxon>Poaceae</taxon>
        <taxon>PACMAD clade</taxon>
        <taxon>Chloridoideae</taxon>
        <taxon>Eragrostideae</taxon>
        <taxon>Eragrostidinae</taxon>
        <taxon>Eragrostis</taxon>
    </lineage>
</organism>
<feature type="transmembrane region" description="Helical" evidence="12">
    <location>
        <begin position="867"/>
        <end position="886"/>
    </location>
</feature>
<feature type="region of interest" description="Disordered" evidence="11">
    <location>
        <begin position="683"/>
        <end position="706"/>
    </location>
</feature>
<feature type="transmembrane region" description="Helical" evidence="12">
    <location>
        <begin position="837"/>
        <end position="855"/>
    </location>
</feature>
<sequence>MLFAVKWTPHFTWPAEQREVNVFADSLCPFFITTGGAEHIAFPKICCPSVSFRLLQPIGEIRSPFSQSTWPLRISNRIAPGNVLMKTEIEEIVTERSWTEEEKSLCSSVLGSDAFTYLSKCGHAVSEGLVTTSTLVDLQNKLQNLVEAESQSFRWNYAIFWQLSRTKSGDIVLSWGDGSCREPHDSEMGSDAPIIIDDVSPVTKQRMRKRVLQRLHAAFGGAGEEDYAPGIDQVTDTEIFFLTSMYFAFPRQVGGPGKVYASGAPLWIPNNERKISPANYCCRGFLANAAGFRTIVLLPFETGVLELGSMKNVPESVEALETIRSVFAGACINRAAIVKHDENGSVQASASQGLAKIFGKNLSFSQPSASKGVDASNVEGSSWHPQKSDSGESMLFPNLRKGLQKFTWSQARGLNSHEQKFSNDVLVVASETAHCSNGATQGPGVSPFQFLKPQQILTQPPPQPRAPRQIDFSVGSSSRSSVLTSQKTMWDEENGSVHGLCKDERDDRQLRKRGRRPTNGRQEPLSHVEAERQRREKLNKRFCALRAVVPNISKVDKASILEDAIAHIADLKKKLTELEAEKEKFVGRGMGDTMEQASRPEVDIQVLKGEILVRVVSRMENHPIKKVLQAFEAAEVKVGKEFRNNSEFVLHVVGSADAASSDRAVPTEMAGAELANGLRDNAGALEEGRGGGDQARCENSEQDGTSSNRPIFSVQFMQKILAEIFGTYFLIFAGCAAVAVNLRSGGTVTFPGICIVWGLAVMVMVYSVGHISGAHLNPAVSIAFATCGRFPWKQVPAYAAAQMLGSTAASLTLRLLFENAREHFFGTVPAGSDVQSLVIEFIISFNLMFVVSGVATDNRAIGELAGLAVGATVLLNVLFAGPISGASMNPARTLGPAIVVGRYAGIWVYFVGPIFGTVAGAWAYNLIRFTDKPLREITRSSSFLRSARRN</sequence>
<dbReference type="SUPFAM" id="SSF81338">
    <property type="entry name" value="Aquaporin-like"/>
    <property type="match status" value="1"/>
</dbReference>
<protein>
    <recommendedName>
        <fullName evidence="13">BHLH domain-containing protein</fullName>
    </recommendedName>
</protein>
<dbReference type="InterPro" id="IPR000425">
    <property type="entry name" value="MIP"/>
</dbReference>
<evidence type="ECO:0000259" key="13">
    <source>
        <dbReference type="PROSITE" id="PS50888"/>
    </source>
</evidence>
<keyword evidence="7" id="KW-0805">Transcription regulation</keyword>
<proteinExistence type="inferred from homology"/>
<accession>A0A5J9U0I3</accession>
<dbReference type="PROSITE" id="PS00221">
    <property type="entry name" value="MIP"/>
    <property type="match status" value="1"/>
</dbReference>
<dbReference type="AlphaFoldDB" id="A0A5J9U0I3"/>
<dbReference type="InterPro" id="IPR034294">
    <property type="entry name" value="Aquaporin_transptr"/>
</dbReference>
<evidence type="ECO:0000256" key="1">
    <source>
        <dbReference type="ARBA" id="ARBA00004141"/>
    </source>
</evidence>
<feature type="compositionally biased region" description="Basic and acidic residues" evidence="11">
    <location>
        <begin position="686"/>
        <end position="699"/>
    </location>
</feature>
<evidence type="ECO:0000256" key="2">
    <source>
        <dbReference type="ARBA" id="ARBA00005510"/>
    </source>
</evidence>
<evidence type="ECO:0000256" key="3">
    <source>
        <dbReference type="ARBA" id="ARBA00022448"/>
    </source>
</evidence>
<dbReference type="Gene3D" id="1.20.1080.10">
    <property type="entry name" value="Glycerol uptake facilitator protein"/>
    <property type="match status" value="1"/>
</dbReference>
<gene>
    <name evidence="14" type="ORF">EJB05_33022</name>
</gene>
<name>A0A5J9U0I3_9POAL</name>
<keyword evidence="8 12" id="KW-0472">Membrane</keyword>
<dbReference type="InterPro" id="IPR025610">
    <property type="entry name" value="MYC/MYB_N"/>
</dbReference>
<feature type="domain" description="BHLH" evidence="13">
    <location>
        <begin position="522"/>
        <end position="571"/>
    </location>
</feature>
<dbReference type="OrthoDB" id="677168at2759"/>
<keyword evidence="15" id="KW-1185">Reference proteome</keyword>
<comment type="subcellular location">
    <subcellularLocation>
        <location evidence="1">Membrane</location>
        <topology evidence="1">Multi-pass membrane protein</topology>
    </subcellularLocation>
</comment>
<comment type="caution">
    <text evidence="14">The sequence shown here is derived from an EMBL/GenBank/DDBJ whole genome shotgun (WGS) entry which is preliminary data.</text>
</comment>
<dbReference type="InterPro" id="IPR011598">
    <property type="entry name" value="bHLH_dom"/>
</dbReference>
<dbReference type="PANTHER" id="PTHR45724">
    <property type="entry name" value="AQUAPORIN NIP2-1"/>
    <property type="match status" value="1"/>
</dbReference>
<dbReference type="SMART" id="SM00353">
    <property type="entry name" value="HLH"/>
    <property type="match status" value="1"/>
</dbReference>
<feature type="compositionally biased region" description="Basic and acidic residues" evidence="11">
    <location>
        <begin position="500"/>
        <end position="509"/>
    </location>
</feature>
<feature type="transmembrane region" description="Helical" evidence="12">
    <location>
        <begin position="720"/>
        <end position="740"/>
    </location>
</feature>
<dbReference type="Pfam" id="PF14215">
    <property type="entry name" value="bHLH-MYC_N"/>
    <property type="match status" value="1"/>
</dbReference>
<dbReference type="Pfam" id="PF00230">
    <property type="entry name" value="MIP"/>
    <property type="match status" value="1"/>
</dbReference>
<feature type="coiled-coil region" evidence="10">
    <location>
        <begin position="561"/>
        <end position="588"/>
    </location>
</feature>
<dbReference type="GO" id="GO:0016020">
    <property type="term" value="C:membrane"/>
    <property type="evidence" value="ECO:0007669"/>
    <property type="project" value="UniProtKB-SubCell"/>
</dbReference>
<evidence type="ECO:0000313" key="15">
    <source>
        <dbReference type="Proteomes" id="UP000324897"/>
    </source>
</evidence>
<evidence type="ECO:0000256" key="4">
    <source>
        <dbReference type="ARBA" id="ARBA00022692"/>
    </source>
</evidence>
<evidence type="ECO:0000256" key="8">
    <source>
        <dbReference type="ARBA" id="ARBA00023136"/>
    </source>
</evidence>
<dbReference type="InterPro" id="IPR036638">
    <property type="entry name" value="HLH_DNA-bd_sf"/>
</dbReference>
<dbReference type="Proteomes" id="UP000324897">
    <property type="component" value="Chromosome 7"/>
</dbReference>
<evidence type="ECO:0000256" key="10">
    <source>
        <dbReference type="SAM" id="Coils"/>
    </source>
</evidence>
<keyword evidence="10" id="KW-0175">Coiled coil</keyword>
<dbReference type="EMBL" id="RWGY01000029">
    <property type="protein sequence ID" value="TVU17015.1"/>
    <property type="molecule type" value="Genomic_DNA"/>
</dbReference>
<dbReference type="PRINTS" id="PR00783">
    <property type="entry name" value="MINTRINSICP"/>
</dbReference>
<reference evidence="14 15" key="1">
    <citation type="journal article" date="2019" name="Sci. Rep.">
        <title>A high-quality genome of Eragrostis curvula grass provides insights into Poaceae evolution and supports new strategies to enhance forage quality.</title>
        <authorList>
            <person name="Carballo J."/>
            <person name="Santos B.A.C.M."/>
            <person name="Zappacosta D."/>
            <person name="Garbus I."/>
            <person name="Selva J.P."/>
            <person name="Gallo C.A."/>
            <person name="Diaz A."/>
            <person name="Albertini E."/>
            <person name="Caccamo M."/>
            <person name="Echenique V."/>
        </authorList>
    </citation>
    <scope>NUCLEOTIDE SEQUENCE [LARGE SCALE GENOMIC DNA]</scope>
    <source>
        <strain evidence="15">cv. Victoria</strain>
        <tissue evidence="14">Leaf</tissue>
    </source>
</reference>
<dbReference type="InterPro" id="IPR022357">
    <property type="entry name" value="MIP_CS"/>
</dbReference>